<dbReference type="AlphaFoldDB" id="A0AAW2GY44"/>
<reference evidence="1 2" key="1">
    <citation type="submission" date="2023-03" db="EMBL/GenBank/DDBJ databases">
        <title>High recombination rates correlate with genetic variation in Cardiocondyla obscurior ants.</title>
        <authorList>
            <person name="Errbii M."/>
        </authorList>
    </citation>
    <scope>NUCLEOTIDE SEQUENCE [LARGE SCALE GENOMIC DNA]</scope>
    <source>
        <strain evidence="1">Alpha-2009</strain>
        <tissue evidence="1">Whole body</tissue>
    </source>
</reference>
<gene>
    <name evidence="1" type="ORF">PUN28_000173</name>
</gene>
<dbReference type="Proteomes" id="UP001430953">
    <property type="component" value="Unassembled WGS sequence"/>
</dbReference>
<comment type="caution">
    <text evidence="1">The sequence shown here is derived from an EMBL/GenBank/DDBJ whole genome shotgun (WGS) entry which is preliminary data.</text>
</comment>
<name>A0AAW2GY44_9HYME</name>
<sequence>MLPAARVCPEAVIWVAQQSLEINYQVHPGHERKTMSDVNLRVRLLNIITGYSLHCPELMARLVGKKQTYPTIRILYEREREIEIFVPRWKNS</sequence>
<evidence type="ECO:0000313" key="2">
    <source>
        <dbReference type="Proteomes" id="UP001430953"/>
    </source>
</evidence>
<organism evidence="1 2">
    <name type="scientific">Cardiocondyla obscurior</name>
    <dbReference type="NCBI Taxonomy" id="286306"/>
    <lineage>
        <taxon>Eukaryota</taxon>
        <taxon>Metazoa</taxon>
        <taxon>Ecdysozoa</taxon>
        <taxon>Arthropoda</taxon>
        <taxon>Hexapoda</taxon>
        <taxon>Insecta</taxon>
        <taxon>Pterygota</taxon>
        <taxon>Neoptera</taxon>
        <taxon>Endopterygota</taxon>
        <taxon>Hymenoptera</taxon>
        <taxon>Apocrita</taxon>
        <taxon>Aculeata</taxon>
        <taxon>Formicoidea</taxon>
        <taxon>Formicidae</taxon>
        <taxon>Myrmicinae</taxon>
        <taxon>Cardiocondyla</taxon>
    </lineage>
</organism>
<protein>
    <submittedName>
        <fullName evidence="1">Uncharacterized protein</fullName>
    </submittedName>
</protein>
<evidence type="ECO:0000313" key="1">
    <source>
        <dbReference type="EMBL" id="KAL0132205.1"/>
    </source>
</evidence>
<accession>A0AAW2GY44</accession>
<dbReference type="EMBL" id="JADYXP020000001">
    <property type="protein sequence ID" value="KAL0132205.1"/>
    <property type="molecule type" value="Genomic_DNA"/>
</dbReference>
<keyword evidence="2" id="KW-1185">Reference proteome</keyword>
<proteinExistence type="predicted"/>